<dbReference type="KEGG" id="mis:MICPUN_67483"/>
<dbReference type="RefSeq" id="XP_002505908.1">
    <property type="nucleotide sequence ID" value="XM_002505862.1"/>
</dbReference>
<keyword evidence="8 22" id="KW-0723">Serine/threonine-protein kinase</keyword>
<evidence type="ECO:0000256" key="14">
    <source>
        <dbReference type="ARBA" id="ARBA00022840"/>
    </source>
</evidence>
<evidence type="ECO:0000256" key="8">
    <source>
        <dbReference type="ARBA" id="ARBA00022527"/>
    </source>
</evidence>
<dbReference type="CDD" id="cd07830">
    <property type="entry name" value="STKc_MAK_like"/>
    <property type="match status" value="1"/>
</dbReference>
<comment type="catalytic activity">
    <reaction evidence="19">
        <text>L-threonyl-[protein] + ATP = O-phospho-L-threonyl-[protein] + ADP + H(+)</text>
        <dbReference type="Rhea" id="RHEA:46608"/>
        <dbReference type="Rhea" id="RHEA-COMP:11060"/>
        <dbReference type="Rhea" id="RHEA-COMP:11605"/>
        <dbReference type="ChEBI" id="CHEBI:15378"/>
        <dbReference type="ChEBI" id="CHEBI:30013"/>
        <dbReference type="ChEBI" id="CHEBI:30616"/>
        <dbReference type="ChEBI" id="CHEBI:61977"/>
        <dbReference type="ChEBI" id="CHEBI:456216"/>
        <dbReference type="EC" id="2.7.11.1"/>
    </reaction>
</comment>
<evidence type="ECO:0000256" key="16">
    <source>
        <dbReference type="ARBA" id="ARBA00023212"/>
    </source>
</evidence>
<dbReference type="GO" id="GO:0046872">
    <property type="term" value="F:metal ion binding"/>
    <property type="evidence" value="ECO:0007669"/>
    <property type="project" value="UniProtKB-KW"/>
</dbReference>
<gene>
    <name evidence="24" type="ORF">MICPUN_67483</name>
</gene>
<dbReference type="FunCoup" id="C1EGQ2">
    <property type="interactions" value="370"/>
</dbReference>
<dbReference type="InterPro" id="IPR011009">
    <property type="entry name" value="Kinase-like_dom_sf"/>
</dbReference>
<dbReference type="OMA" id="LLHDTHY"/>
<reference evidence="24 25" key="1">
    <citation type="journal article" date="2009" name="Science">
        <title>Green evolution and dynamic adaptations revealed by genomes of the marine picoeukaryotes Micromonas.</title>
        <authorList>
            <person name="Worden A.Z."/>
            <person name="Lee J.H."/>
            <person name="Mock T."/>
            <person name="Rouze P."/>
            <person name="Simmons M.P."/>
            <person name="Aerts A.L."/>
            <person name="Allen A.E."/>
            <person name="Cuvelier M.L."/>
            <person name="Derelle E."/>
            <person name="Everett M.V."/>
            <person name="Foulon E."/>
            <person name="Grimwood J."/>
            <person name="Gundlach H."/>
            <person name="Henrissat B."/>
            <person name="Napoli C."/>
            <person name="McDonald S.M."/>
            <person name="Parker M.S."/>
            <person name="Rombauts S."/>
            <person name="Salamov A."/>
            <person name="Von Dassow P."/>
            <person name="Badger J.H."/>
            <person name="Coutinho P.M."/>
            <person name="Demir E."/>
            <person name="Dubchak I."/>
            <person name="Gentemann C."/>
            <person name="Eikrem W."/>
            <person name="Gready J.E."/>
            <person name="John U."/>
            <person name="Lanier W."/>
            <person name="Lindquist E.A."/>
            <person name="Lucas S."/>
            <person name="Mayer K.F."/>
            <person name="Moreau H."/>
            <person name="Not F."/>
            <person name="Otillar R."/>
            <person name="Panaud O."/>
            <person name="Pangilinan J."/>
            <person name="Paulsen I."/>
            <person name="Piegu B."/>
            <person name="Poliakov A."/>
            <person name="Robbens S."/>
            <person name="Schmutz J."/>
            <person name="Toulza E."/>
            <person name="Wyss T."/>
            <person name="Zelensky A."/>
            <person name="Zhou K."/>
            <person name="Armbrust E.V."/>
            <person name="Bhattacharya D."/>
            <person name="Goodenough U.W."/>
            <person name="Van de Peer Y."/>
            <person name="Grigoriev I.V."/>
        </authorList>
    </citation>
    <scope>NUCLEOTIDE SEQUENCE [LARGE SCALE GENOMIC DNA]</scope>
    <source>
        <strain evidence="25">RCC299 / NOUM17</strain>
    </source>
</reference>
<comment type="catalytic activity">
    <reaction evidence="20">
        <text>L-seryl-[protein] + ATP = O-phospho-L-seryl-[protein] + ADP + H(+)</text>
        <dbReference type="Rhea" id="RHEA:17989"/>
        <dbReference type="Rhea" id="RHEA-COMP:9863"/>
        <dbReference type="Rhea" id="RHEA-COMP:11604"/>
        <dbReference type="ChEBI" id="CHEBI:15378"/>
        <dbReference type="ChEBI" id="CHEBI:29999"/>
        <dbReference type="ChEBI" id="CHEBI:30616"/>
        <dbReference type="ChEBI" id="CHEBI:83421"/>
        <dbReference type="ChEBI" id="CHEBI:456216"/>
        <dbReference type="EC" id="2.7.11.1"/>
    </reaction>
</comment>
<dbReference type="STRING" id="296587.C1EGQ2"/>
<organism evidence="24 25">
    <name type="scientific">Micromonas commoda (strain RCC299 / NOUM17 / CCMP2709)</name>
    <name type="common">Picoplanktonic green alga</name>
    <dbReference type="NCBI Taxonomy" id="296587"/>
    <lineage>
        <taxon>Eukaryota</taxon>
        <taxon>Viridiplantae</taxon>
        <taxon>Chlorophyta</taxon>
        <taxon>Mamiellophyceae</taxon>
        <taxon>Mamiellales</taxon>
        <taxon>Mamiellaceae</taxon>
        <taxon>Micromonas</taxon>
    </lineage>
</organism>
<dbReference type="Proteomes" id="UP000002009">
    <property type="component" value="Chromosome 14"/>
</dbReference>
<name>C1EGQ2_MICCC</name>
<dbReference type="PROSITE" id="PS00107">
    <property type="entry name" value="PROTEIN_KINASE_ATP"/>
    <property type="match status" value="1"/>
</dbReference>
<evidence type="ECO:0000256" key="13">
    <source>
        <dbReference type="ARBA" id="ARBA00022777"/>
    </source>
</evidence>
<dbReference type="InterPro" id="IPR000719">
    <property type="entry name" value="Prot_kinase_dom"/>
</dbReference>
<dbReference type="GeneID" id="8249037"/>
<evidence type="ECO:0000256" key="10">
    <source>
        <dbReference type="ARBA" id="ARBA00022679"/>
    </source>
</evidence>
<dbReference type="GO" id="GO:0004674">
    <property type="term" value="F:protein serine/threonine kinase activity"/>
    <property type="evidence" value="ECO:0007669"/>
    <property type="project" value="UniProtKB-KW"/>
</dbReference>
<evidence type="ECO:0000256" key="5">
    <source>
        <dbReference type="ARBA" id="ARBA00006485"/>
    </source>
</evidence>
<evidence type="ECO:0000256" key="20">
    <source>
        <dbReference type="ARBA" id="ARBA00048679"/>
    </source>
</evidence>
<dbReference type="FunFam" id="3.30.200.20:FF:000071">
    <property type="entry name" value="serine/threonine-protein kinase MAK isoform X1"/>
    <property type="match status" value="1"/>
</dbReference>
<keyword evidence="18" id="KW-0966">Cell projection</keyword>
<evidence type="ECO:0000256" key="19">
    <source>
        <dbReference type="ARBA" id="ARBA00047899"/>
    </source>
</evidence>
<comment type="subcellular location">
    <subcellularLocation>
        <location evidence="3">Cell projection</location>
        <location evidence="3">Cilium</location>
    </subcellularLocation>
    <subcellularLocation>
        <location evidence="4">Cytoplasm</location>
        <location evidence="4">Cytoskeleton</location>
    </subcellularLocation>
    <subcellularLocation>
        <location evidence="2">Nucleus</location>
    </subcellularLocation>
</comment>
<dbReference type="FunFam" id="1.10.510.10:FF:000104">
    <property type="entry name" value="serine/threonine-protein kinase MAK isoform X1"/>
    <property type="match status" value="1"/>
</dbReference>
<dbReference type="PANTHER" id="PTHR24055">
    <property type="entry name" value="MITOGEN-ACTIVATED PROTEIN KINASE"/>
    <property type="match status" value="1"/>
</dbReference>
<evidence type="ECO:0000256" key="18">
    <source>
        <dbReference type="ARBA" id="ARBA00023273"/>
    </source>
</evidence>
<keyword evidence="16" id="KW-0206">Cytoskeleton</keyword>
<evidence type="ECO:0000259" key="23">
    <source>
        <dbReference type="PROSITE" id="PS50011"/>
    </source>
</evidence>
<keyword evidence="17" id="KW-0539">Nucleus</keyword>
<dbReference type="InterPro" id="IPR008271">
    <property type="entry name" value="Ser/Thr_kinase_AS"/>
</dbReference>
<keyword evidence="12 21" id="KW-0547">Nucleotide-binding</keyword>
<proteinExistence type="inferred from homology"/>
<evidence type="ECO:0000256" key="15">
    <source>
        <dbReference type="ARBA" id="ARBA00022842"/>
    </source>
</evidence>
<evidence type="ECO:0000256" key="3">
    <source>
        <dbReference type="ARBA" id="ARBA00004138"/>
    </source>
</evidence>
<keyword evidence="9" id="KW-0597">Phosphoprotein</keyword>
<comment type="cofactor">
    <cofactor evidence="1">
        <name>Mg(2+)</name>
        <dbReference type="ChEBI" id="CHEBI:18420"/>
    </cofactor>
</comment>
<dbReference type="GO" id="GO:0005856">
    <property type="term" value="C:cytoskeleton"/>
    <property type="evidence" value="ECO:0007669"/>
    <property type="project" value="UniProtKB-SubCell"/>
</dbReference>
<keyword evidence="14 21" id="KW-0067">ATP-binding</keyword>
<keyword evidence="7" id="KW-0963">Cytoplasm</keyword>
<dbReference type="GO" id="GO:0005524">
    <property type="term" value="F:ATP binding"/>
    <property type="evidence" value="ECO:0007669"/>
    <property type="project" value="UniProtKB-UniRule"/>
</dbReference>
<dbReference type="EMBL" id="CP001332">
    <property type="protein sequence ID" value="ACO67166.1"/>
    <property type="molecule type" value="Genomic_DNA"/>
</dbReference>
<dbReference type="SUPFAM" id="SSF56112">
    <property type="entry name" value="Protein kinase-like (PK-like)"/>
    <property type="match status" value="1"/>
</dbReference>
<evidence type="ECO:0000256" key="2">
    <source>
        <dbReference type="ARBA" id="ARBA00004123"/>
    </source>
</evidence>
<dbReference type="PROSITE" id="PS50011">
    <property type="entry name" value="PROTEIN_KINASE_DOM"/>
    <property type="match status" value="1"/>
</dbReference>
<dbReference type="AlphaFoldDB" id="C1EGQ2"/>
<accession>C1EGQ2</accession>
<keyword evidence="11" id="KW-0479">Metal-binding</keyword>
<evidence type="ECO:0000256" key="4">
    <source>
        <dbReference type="ARBA" id="ARBA00004245"/>
    </source>
</evidence>
<dbReference type="Gene3D" id="1.10.510.10">
    <property type="entry name" value="Transferase(Phosphotransferase) domain 1"/>
    <property type="match status" value="1"/>
</dbReference>
<dbReference type="GO" id="GO:0005929">
    <property type="term" value="C:cilium"/>
    <property type="evidence" value="ECO:0007669"/>
    <property type="project" value="UniProtKB-SubCell"/>
</dbReference>
<evidence type="ECO:0000256" key="1">
    <source>
        <dbReference type="ARBA" id="ARBA00001946"/>
    </source>
</evidence>
<dbReference type="SMART" id="SM00220">
    <property type="entry name" value="S_TKc"/>
    <property type="match status" value="1"/>
</dbReference>
<dbReference type="EC" id="2.7.11.1" evidence="6"/>
<evidence type="ECO:0000256" key="9">
    <source>
        <dbReference type="ARBA" id="ARBA00022553"/>
    </source>
</evidence>
<feature type="non-terminal residue" evidence="24">
    <location>
        <position position="1"/>
    </location>
</feature>
<dbReference type="OrthoDB" id="2158884at2759"/>
<dbReference type="eggNOG" id="KOG0661">
    <property type="taxonomic scope" value="Eukaryota"/>
</dbReference>
<evidence type="ECO:0000256" key="7">
    <source>
        <dbReference type="ARBA" id="ARBA00022490"/>
    </source>
</evidence>
<dbReference type="InParanoid" id="C1EGQ2"/>
<dbReference type="GO" id="GO:0005634">
    <property type="term" value="C:nucleus"/>
    <property type="evidence" value="ECO:0007669"/>
    <property type="project" value="UniProtKB-SubCell"/>
</dbReference>
<evidence type="ECO:0000256" key="17">
    <source>
        <dbReference type="ARBA" id="ARBA00023242"/>
    </source>
</evidence>
<protein>
    <recommendedName>
        <fullName evidence="6">non-specific serine/threonine protein kinase</fullName>
        <ecNumber evidence="6">2.7.11.1</ecNumber>
    </recommendedName>
</protein>
<dbReference type="InterPro" id="IPR017441">
    <property type="entry name" value="Protein_kinase_ATP_BS"/>
</dbReference>
<dbReference type="Pfam" id="PF00069">
    <property type="entry name" value="Pkinase"/>
    <property type="match status" value="1"/>
</dbReference>
<dbReference type="InterPro" id="IPR050117">
    <property type="entry name" value="MAPK"/>
</dbReference>
<evidence type="ECO:0000313" key="25">
    <source>
        <dbReference type="Proteomes" id="UP000002009"/>
    </source>
</evidence>
<dbReference type="PROSITE" id="PS00108">
    <property type="entry name" value="PROTEIN_KINASE_ST"/>
    <property type="match status" value="1"/>
</dbReference>
<evidence type="ECO:0000256" key="6">
    <source>
        <dbReference type="ARBA" id="ARBA00012513"/>
    </source>
</evidence>
<keyword evidence="15" id="KW-0460">Magnesium</keyword>
<keyword evidence="13" id="KW-0418">Kinase</keyword>
<feature type="domain" description="Protein kinase" evidence="23">
    <location>
        <begin position="3"/>
        <end position="282"/>
    </location>
</feature>
<comment type="similarity">
    <text evidence="5">Belongs to the protein kinase superfamily. CMGC Ser/Thr protein kinase family. CDC2/CDKX subfamily.</text>
</comment>
<keyword evidence="10" id="KW-0808">Transferase</keyword>
<feature type="binding site" evidence="21">
    <location>
        <position position="33"/>
    </location>
    <ligand>
        <name>ATP</name>
        <dbReference type="ChEBI" id="CHEBI:30616"/>
    </ligand>
</feature>
<evidence type="ECO:0000256" key="11">
    <source>
        <dbReference type="ARBA" id="ARBA00022723"/>
    </source>
</evidence>
<evidence type="ECO:0000256" key="12">
    <source>
        <dbReference type="ARBA" id="ARBA00022741"/>
    </source>
</evidence>
<feature type="non-terminal residue" evidence="24">
    <location>
        <position position="301"/>
    </location>
</feature>
<dbReference type="Gene3D" id="3.30.200.20">
    <property type="entry name" value="Phosphorylase Kinase, domain 1"/>
    <property type="match status" value="1"/>
</dbReference>
<evidence type="ECO:0000313" key="24">
    <source>
        <dbReference type="EMBL" id="ACO67166.1"/>
    </source>
</evidence>
<keyword evidence="25" id="KW-1185">Reference proteome</keyword>
<evidence type="ECO:0000256" key="22">
    <source>
        <dbReference type="RuleBase" id="RU000304"/>
    </source>
</evidence>
<evidence type="ECO:0000256" key="21">
    <source>
        <dbReference type="PROSITE-ProRule" id="PRU10141"/>
    </source>
</evidence>
<sequence>SRYKVIKQLGDGTYGSVWKATNRQSNEVVAIKKMKRKFYSWEECMALREVKSLRKLNHPNVVKLKEVIRENDELYFVFEYMTQNLYQQIKDRDKYFPESRVRSWIYQILQSIAYLHKHGYFHRDLKPENLLITNDIVKLADFGLAREIRSKPPYTDYVSTRWYRAPEVLLRSPYYNAPIDIFAIGVIAAELFTLRPLFPGSSEQDEIYKICAVNGTPDNESWAEGMKLANGMGFRFPQYQPTPLEKLIPNASPEALDFIRACIHWDPTKRPTAQQCLDMPFFSGMEPIPHSVTPSKKPEAE</sequence>